<dbReference type="STRING" id="289078.A0A2X0LI48"/>
<protein>
    <submittedName>
        <fullName evidence="7">BZ3500_MvSof-1268-A1-R1_Chr3-1g05517 protein</fullName>
    </submittedName>
</protein>
<dbReference type="OrthoDB" id="20886at2759"/>
<evidence type="ECO:0000256" key="1">
    <source>
        <dbReference type="ARBA" id="ARBA00004123"/>
    </source>
</evidence>
<evidence type="ECO:0000256" key="4">
    <source>
        <dbReference type="ARBA" id="ARBA00023163"/>
    </source>
</evidence>
<feature type="region of interest" description="Disordered" evidence="6">
    <location>
        <begin position="885"/>
        <end position="1068"/>
    </location>
</feature>
<feature type="compositionally biased region" description="Basic and acidic residues" evidence="6">
    <location>
        <begin position="977"/>
        <end position="987"/>
    </location>
</feature>
<keyword evidence="3" id="KW-0805">Transcription regulation</keyword>
<dbReference type="SMART" id="SM01401">
    <property type="entry name" value="Sds3"/>
    <property type="match status" value="1"/>
</dbReference>
<feature type="compositionally biased region" description="Low complexity" evidence="6">
    <location>
        <begin position="1"/>
        <end position="17"/>
    </location>
</feature>
<keyword evidence="5" id="KW-0539">Nucleus</keyword>
<feature type="compositionally biased region" description="Low complexity" evidence="6">
    <location>
        <begin position="124"/>
        <end position="136"/>
    </location>
</feature>
<keyword evidence="8" id="KW-1185">Reference proteome</keyword>
<feature type="compositionally biased region" description="Acidic residues" evidence="6">
    <location>
        <begin position="462"/>
        <end position="472"/>
    </location>
</feature>
<proteinExistence type="predicted"/>
<feature type="compositionally biased region" description="Polar residues" evidence="6">
    <location>
        <begin position="210"/>
        <end position="234"/>
    </location>
</feature>
<feature type="compositionally biased region" description="Acidic residues" evidence="6">
    <location>
        <begin position="180"/>
        <end position="202"/>
    </location>
</feature>
<feature type="compositionally biased region" description="Acidic residues" evidence="6">
    <location>
        <begin position="147"/>
        <end position="163"/>
    </location>
</feature>
<dbReference type="InterPro" id="IPR013907">
    <property type="entry name" value="Sds3"/>
</dbReference>
<feature type="compositionally biased region" description="Low complexity" evidence="6">
    <location>
        <begin position="1042"/>
        <end position="1059"/>
    </location>
</feature>
<dbReference type="Gene3D" id="1.20.5.1500">
    <property type="match status" value="1"/>
</dbReference>
<evidence type="ECO:0000256" key="3">
    <source>
        <dbReference type="ARBA" id="ARBA00023015"/>
    </source>
</evidence>
<gene>
    <name evidence="7" type="ORF">BZ3500_MVSOF-1268-A1-R1_CHR3-1G05517</name>
</gene>
<feature type="compositionally biased region" description="Low complexity" evidence="6">
    <location>
        <begin position="1018"/>
        <end position="1028"/>
    </location>
</feature>
<dbReference type="Pfam" id="PF08598">
    <property type="entry name" value="Sds3"/>
    <property type="match status" value="1"/>
</dbReference>
<dbReference type="AlphaFoldDB" id="A0A2X0LI48"/>
<keyword evidence="2" id="KW-0678">Repressor</keyword>
<feature type="compositionally biased region" description="Acidic residues" evidence="6">
    <location>
        <begin position="480"/>
        <end position="495"/>
    </location>
</feature>
<dbReference type="EMBL" id="FMWP01000096">
    <property type="protein sequence ID" value="SCZ98637.1"/>
    <property type="molecule type" value="Genomic_DNA"/>
</dbReference>
<organism evidence="7 8">
    <name type="scientific">Microbotryum saponariae</name>
    <dbReference type="NCBI Taxonomy" id="289078"/>
    <lineage>
        <taxon>Eukaryota</taxon>
        <taxon>Fungi</taxon>
        <taxon>Dikarya</taxon>
        <taxon>Basidiomycota</taxon>
        <taxon>Pucciniomycotina</taxon>
        <taxon>Microbotryomycetes</taxon>
        <taxon>Microbotryales</taxon>
        <taxon>Microbotryaceae</taxon>
        <taxon>Microbotryum</taxon>
    </lineage>
</organism>
<feature type="compositionally biased region" description="Polar residues" evidence="6">
    <location>
        <begin position="1029"/>
        <end position="1041"/>
    </location>
</feature>
<feature type="compositionally biased region" description="Acidic residues" evidence="6">
    <location>
        <begin position="242"/>
        <end position="253"/>
    </location>
</feature>
<dbReference type="GO" id="GO:0010468">
    <property type="term" value="P:regulation of gene expression"/>
    <property type="evidence" value="ECO:0007669"/>
    <property type="project" value="UniProtKB-ARBA"/>
</dbReference>
<feature type="compositionally biased region" description="Basic residues" evidence="6">
    <location>
        <begin position="358"/>
        <end position="367"/>
    </location>
</feature>
<evidence type="ECO:0000313" key="8">
    <source>
        <dbReference type="Proteomes" id="UP000249723"/>
    </source>
</evidence>
<feature type="compositionally biased region" description="Basic and acidic residues" evidence="6">
    <location>
        <begin position="98"/>
        <end position="107"/>
    </location>
</feature>
<feature type="region of interest" description="Disordered" evidence="6">
    <location>
        <begin position="1"/>
        <end position="608"/>
    </location>
</feature>
<feature type="compositionally biased region" description="Acidic residues" evidence="6">
    <location>
        <begin position="47"/>
        <end position="90"/>
    </location>
</feature>
<sequence length="1148" mass="122776">MSSPSASSDSLSSIGASTEPLPASEGPGPLDESPSPFPSASQRLRDEDDDDDDEAEDEDGPRDPDEYDDYGVDEEEDPGDVDEAEEEEQDAAPANARLRLDSSERPNRIPTVHARRRKSGAAPGSDSSLTEQSSSEGEGDGEREGNSEEEDEREEGEMDEDAEVTPRAPRVNQPSQDTEGHDDDEDDEDRDDEDEADVEEVDAEQHLLRNVSSSMTRDANASTSSAGSVLSDLNEQAQDERAEQDDEDDEADVVMEPKYKTGGGRGRGGRGGRRGATKRGRGSGRGGRGGSSKVVRQDDGLAYESSSNGAMDVDVVDASTAHLDSEALLTPVPGEEGDSASQGIEPARKSTSISGRGGRGKRGRGGRGGRGGAAAAAARARKRSSTEEEDPSQDALTPLDATSPNFTPSSSNNNPNKRRRESEEPEQGEVSLGALITDDAQAAEVLEGLLSGDALPPLPGADVEEEEEGVEVDQERNGSEEVEGAEDAEDAEDANEGVFSGAGEGGELHEEEEADTHGPTNDEAAMDVDGAEEAEDEEPEPEVEADEEVLESPKPRGVAGRKAISVKRSKRRTNGKSKHDEDDEDDEDRGSEAESAAVSEHEDEQVSDDAFMRKRAEAMEALTKIEIAFARLRDRLYVERMAEVERDRLAVDTGAHPELIHLTNLIELRRARKLELARNQFNSVYLGYEKQREMAEHKTWVWWADARAELRSTMLDEANSKRRRLEREKRNLDRPQDNTLLSALAPKLTPVVPLHHRRRLGLDGETLSENDIAWALRHRDVQADPSVSGLEEDAALSDLERMGLRQPSVHSTAYAYDPIYGAPPGVAAYADPNTGAPMMSPYGYAALAYETALGVPSAQIYGAAMVAPPPQPAMTLNYSPSIAAPLPPLPTPRREASLPRPPSNPLSNPFPHEPNYQGVGRTSSYPGFGASNAEGDRTPWSSKTPASQFKLEENRRRAPSVPGTGGLGELSASVEIQRLRQSYDDASHSNSVPTSSGGSGANGYSLDDHMKYVRSPKTSTSSSTFSTSANKLANQHHNNGMSSDVSASSSTHSTPNPNSQKRATPFMSIPAIPPYNPHRHAAAVAAAAATNSPTSSSLSTFASTIESGVVPRTQQSSSSPSSVGKVNSTAAVDPAPPILPPLLSSLSG</sequence>
<feature type="region of interest" description="Disordered" evidence="6">
    <location>
        <begin position="1108"/>
        <end position="1148"/>
    </location>
</feature>
<evidence type="ECO:0000256" key="6">
    <source>
        <dbReference type="SAM" id="MobiDB-lite"/>
    </source>
</evidence>
<dbReference type="GO" id="GO:0005654">
    <property type="term" value="C:nucleoplasm"/>
    <property type="evidence" value="ECO:0007669"/>
    <property type="project" value="UniProtKB-ARBA"/>
</dbReference>
<keyword evidence="4" id="KW-0804">Transcription</keyword>
<comment type="subcellular location">
    <subcellularLocation>
        <location evidence="1">Nucleus</location>
    </subcellularLocation>
</comment>
<feature type="compositionally biased region" description="Acidic residues" evidence="6">
    <location>
        <begin position="524"/>
        <end position="550"/>
    </location>
</feature>
<name>A0A2X0LI48_9BASI</name>
<feature type="compositionally biased region" description="Basic residues" evidence="6">
    <location>
        <begin position="267"/>
        <end position="282"/>
    </location>
</feature>
<evidence type="ECO:0000256" key="5">
    <source>
        <dbReference type="ARBA" id="ARBA00023242"/>
    </source>
</evidence>
<evidence type="ECO:0000256" key="2">
    <source>
        <dbReference type="ARBA" id="ARBA00022491"/>
    </source>
</evidence>
<reference evidence="8" key="1">
    <citation type="submission" date="2016-10" db="EMBL/GenBank/DDBJ databases">
        <authorList>
            <person name="Jeantristanb JTB J.-T."/>
            <person name="Ricardo R."/>
        </authorList>
    </citation>
    <scope>NUCLEOTIDE SEQUENCE [LARGE SCALE GENOMIC DNA]</scope>
</reference>
<feature type="compositionally biased region" description="Basic residues" evidence="6">
    <location>
        <begin position="564"/>
        <end position="576"/>
    </location>
</feature>
<dbReference type="Proteomes" id="UP000249723">
    <property type="component" value="Unassembled WGS sequence"/>
</dbReference>
<evidence type="ECO:0000313" key="7">
    <source>
        <dbReference type="EMBL" id="SCZ98637.1"/>
    </source>
</evidence>
<accession>A0A2X0LI48</accession>